<evidence type="ECO:0000313" key="1">
    <source>
        <dbReference type="EMBL" id="OGC14667.1"/>
    </source>
</evidence>
<accession>A0A1F4S2R8</accession>
<gene>
    <name evidence="1" type="ORF">A2290_01300</name>
</gene>
<proteinExistence type="predicted"/>
<name>A0A1F4S2R8_UNCSA</name>
<dbReference type="PROSITE" id="PS51257">
    <property type="entry name" value="PROKAR_LIPOPROTEIN"/>
    <property type="match status" value="1"/>
</dbReference>
<evidence type="ECO:0000313" key="2">
    <source>
        <dbReference type="Proteomes" id="UP000177905"/>
    </source>
</evidence>
<sequence length="242" mass="26062">MNKYFIVLLGVISFSFLVGCGRVAEVISGLADDTAQEYAMQSSSMSQDIYASVAEWANSGEISGLNLSDINMIVIVTPETSGWYHITGTNINSSIDLHVKLAMLPNLQASNLTKTVYLYGTYTYIGSNSTIVQTYGDSVNNFTAETMWSLATSTLQQISLDGQIRTNVIGAAGNTTVMSLTVSSLSLPLTETTNYPIGAITVNTSYDNEIQPAIVLTFNGTSTVSFQYDTTIRTFTIKGVSI</sequence>
<dbReference type="Proteomes" id="UP000177905">
    <property type="component" value="Unassembled WGS sequence"/>
</dbReference>
<organism evidence="1 2">
    <name type="scientific">candidate division WOR-1 bacterium RIFOXYB2_FULL_36_35</name>
    <dbReference type="NCBI Taxonomy" id="1802578"/>
    <lineage>
        <taxon>Bacteria</taxon>
        <taxon>Bacillati</taxon>
        <taxon>Saganbacteria</taxon>
    </lineage>
</organism>
<dbReference type="AlphaFoldDB" id="A0A1F4S2R8"/>
<protein>
    <submittedName>
        <fullName evidence="1">Uncharacterized protein</fullName>
    </submittedName>
</protein>
<comment type="caution">
    <text evidence="1">The sequence shown here is derived from an EMBL/GenBank/DDBJ whole genome shotgun (WGS) entry which is preliminary data.</text>
</comment>
<reference evidence="1 2" key="1">
    <citation type="journal article" date="2016" name="Nat. Commun.">
        <title>Thousands of microbial genomes shed light on interconnected biogeochemical processes in an aquifer system.</title>
        <authorList>
            <person name="Anantharaman K."/>
            <person name="Brown C.T."/>
            <person name="Hug L.A."/>
            <person name="Sharon I."/>
            <person name="Castelle C.J."/>
            <person name="Probst A.J."/>
            <person name="Thomas B.C."/>
            <person name="Singh A."/>
            <person name="Wilkins M.J."/>
            <person name="Karaoz U."/>
            <person name="Brodie E.L."/>
            <person name="Williams K.H."/>
            <person name="Hubbard S.S."/>
            <person name="Banfield J.F."/>
        </authorList>
    </citation>
    <scope>NUCLEOTIDE SEQUENCE [LARGE SCALE GENOMIC DNA]</scope>
</reference>
<dbReference type="EMBL" id="MEUA01000033">
    <property type="protein sequence ID" value="OGC14667.1"/>
    <property type="molecule type" value="Genomic_DNA"/>
</dbReference>